<dbReference type="EMBL" id="MGDX01000018">
    <property type="protein sequence ID" value="OGL71025.1"/>
    <property type="molecule type" value="Genomic_DNA"/>
</dbReference>
<accession>A0A1F7TYE6</accession>
<dbReference type="STRING" id="1802389.A3C17_00575"/>
<organism evidence="1 2">
    <name type="scientific">Candidatus Uhrbacteria bacterium RIFCSPHIGHO2_02_FULL_53_13</name>
    <dbReference type="NCBI Taxonomy" id="1802389"/>
    <lineage>
        <taxon>Bacteria</taxon>
        <taxon>Candidatus Uhriibacteriota</taxon>
    </lineage>
</organism>
<protein>
    <submittedName>
        <fullName evidence="1">Uncharacterized protein</fullName>
    </submittedName>
</protein>
<comment type="caution">
    <text evidence="1">The sequence shown here is derived from an EMBL/GenBank/DDBJ whole genome shotgun (WGS) entry which is preliminary data.</text>
</comment>
<dbReference type="Proteomes" id="UP000177097">
    <property type="component" value="Unassembled WGS sequence"/>
</dbReference>
<name>A0A1F7TYE6_9BACT</name>
<dbReference type="AlphaFoldDB" id="A0A1F7TYE6"/>
<reference evidence="1 2" key="1">
    <citation type="journal article" date="2016" name="Nat. Commun.">
        <title>Thousands of microbial genomes shed light on interconnected biogeochemical processes in an aquifer system.</title>
        <authorList>
            <person name="Anantharaman K."/>
            <person name="Brown C.T."/>
            <person name="Hug L.A."/>
            <person name="Sharon I."/>
            <person name="Castelle C.J."/>
            <person name="Probst A.J."/>
            <person name="Thomas B.C."/>
            <person name="Singh A."/>
            <person name="Wilkins M.J."/>
            <person name="Karaoz U."/>
            <person name="Brodie E.L."/>
            <person name="Williams K.H."/>
            <person name="Hubbard S.S."/>
            <person name="Banfield J.F."/>
        </authorList>
    </citation>
    <scope>NUCLEOTIDE SEQUENCE [LARGE SCALE GENOMIC DNA]</scope>
</reference>
<gene>
    <name evidence="1" type="ORF">A3C17_00575</name>
</gene>
<evidence type="ECO:0000313" key="2">
    <source>
        <dbReference type="Proteomes" id="UP000177097"/>
    </source>
</evidence>
<evidence type="ECO:0000313" key="1">
    <source>
        <dbReference type="EMBL" id="OGL71025.1"/>
    </source>
</evidence>
<proteinExistence type="predicted"/>
<sequence length="85" mass="9398">MSPAPHDAEWEHGDYVRIQASGSPVGWILDIHDDGTVTILLKNGDTRRGPIVGRGSRHGWSPAAYGFHEGRRDTIRVLRALKLLS</sequence>